<evidence type="ECO:0008006" key="3">
    <source>
        <dbReference type="Google" id="ProtNLM"/>
    </source>
</evidence>
<dbReference type="EMBL" id="PNRE01000073">
    <property type="protein sequence ID" value="PMR68140.1"/>
    <property type="molecule type" value="Genomic_DNA"/>
</dbReference>
<comment type="caution">
    <text evidence="1">The sequence shown here is derived from an EMBL/GenBank/DDBJ whole genome shotgun (WGS) entry which is preliminary data.</text>
</comment>
<sequence>MNTLTTHTLLPLEQLALASAHETKERHRYRGLARRLRATAPEASRLMAELGRECEQRLETLRDAARALGLSACLVIDDTEASTSGKRQRLFSVDVALERQALKQTLESADASRRFFEWLLETNATPELYRPLLACVAQKRAECRVLGERLAQSSLEA</sequence>
<dbReference type="RefSeq" id="WP_102628893.1">
    <property type="nucleotide sequence ID" value="NZ_PDOH01000050.1"/>
</dbReference>
<accession>A0A2N7TIX2</accession>
<name>A0A2N7TIX2_9GAMM</name>
<evidence type="ECO:0000313" key="1">
    <source>
        <dbReference type="EMBL" id="PMR68140.1"/>
    </source>
</evidence>
<protein>
    <recommendedName>
        <fullName evidence="3">DUF892 family protein</fullName>
    </recommendedName>
</protein>
<reference evidence="1 2" key="1">
    <citation type="submission" date="2018-01" db="EMBL/GenBank/DDBJ databases">
        <title>Halomonas endophytica sp. nov., isolated from storage liquid in the stems of Populus euphratica.</title>
        <authorList>
            <person name="Chen C."/>
        </authorList>
    </citation>
    <scope>NUCLEOTIDE SEQUENCE [LARGE SCALE GENOMIC DNA]</scope>
    <source>
        <strain evidence="1 2">DSM 26881</strain>
    </source>
</reference>
<gene>
    <name evidence="1" type="ORF">C1H66_16085</name>
</gene>
<proteinExistence type="predicted"/>
<evidence type="ECO:0000313" key="2">
    <source>
        <dbReference type="Proteomes" id="UP000235346"/>
    </source>
</evidence>
<dbReference type="OrthoDB" id="6161818at2"/>
<dbReference type="Proteomes" id="UP000235346">
    <property type="component" value="Unassembled WGS sequence"/>
</dbReference>
<dbReference type="AlphaFoldDB" id="A0A2N7TIX2"/>
<organism evidence="1 2">
    <name type="scientific">Halomonas heilongjiangensis</name>
    <dbReference type="NCBI Taxonomy" id="1387883"/>
    <lineage>
        <taxon>Bacteria</taxon>
        <taxon>Pseudomonadati</taxon>
        <taxon>Pseudomonadota</taxon>
        <taxon>Gammaproteobacteria</taxon>
        <taxon>Oceanospirillales</taxon>
        <taxon>Halomonadaceae</taxon>
        <taxon>Halomonas</taxon>
    </lineage>
</organism>
<keyword evidence="2" id="KW-1185">Reference proteome</keyword>